<dbReference type="OrthoDB" id="5188961at2"/>
<feature type="signal peptide" evidence="1">
    <location>
        <begin position="1"/>
        <end position="21"/>
    </location>
</feature>
<reference evidence="3" key="1">
    <citation type="submission" date="2016-10" db="EMBL/GenBank/DDBJ databases">
        <authorList>
            <person name="Varghese N."/>
            <person name="Submissions S."/>
        </authorList>
    </citation>
    <scope>NUCLEOTIDE SEQUENCE [LARGE SCALE GENOMIC DNA]</scope>
    <source>
        <strain evidence="3">CGMCC 4.5579</strain>
    </source>
</reference>
<protein>
    <submittedName>
        <fullName evidence="2">Uncharacterized protein</fullName>
    </submittedName>
</protein>
<keyword evidence="1" id="KW-0732">Signal</keyword>
<dbReference type="Proteomes" id="UP000198727">
    <property type="component" value="Unassembled WGS sequence"/>
</dbReference>
<evidence type="ECO:0000313" key="2">
    <source>
        <dbReference type="EMBL" id="SFQ56223.1"/>
    </source>
</evidence>
<proteinExistence type="predicted"/>
<evidence type="ECO:0000256" key="1">
    <source>
        <dbReference type="SAM" id="SignalP"/>
    </source>
</evidence>
<dbReference type="EMBL" id="FOWW01000009">
    <property type="protein sequence ID" value="SFQ56223.1"/>
    <property type="molecule type" value="Genomic_DNA"/>
</dbReference>
<dbReference type="RefSeq" id="WP_092534419.1">
    <property type="nucleotide sequence ID" value="NZ_FOWW01000009.1"/>
</dbReference>
<feature type="chain" id="PRO_5039531866" evidence="1">
    <location>
        <begin position="22"/>
        <end position="265"/>
    </location>
</feature>
<accession>A0A1I5ZIN0</accession>
<dbReference type="STRING" id="587909.SAMN05421810_109226"/>
<keyword evidence="3" id="KW-1185">Reference proteome</keyword>
<gene>
    <name evidence="2" type="ORF">SAMN05421810_109226</name>
</gene>
<sequence length="265" mass="27159">MCCPSATLSVWSAAWLGGAAAADDTLDALLAWGEAHEVVAADPATADALGLPVAGSVPAPPAELLTVLRRLAAHGARLVLPVAGDVRGLGGPGPLTDAALKAGEATVFPSAGYGAVPQPVAEGLLRWTVYPMAAPVPPEHVGLGEAEHDLTEAIRVSAGELRSLDVARERPGVRDELSARLRARPRLDWPPRTPGRALRVLQRADEVGAILALAAADEPGGAMSASAAGRRAAALRPLADAVRRARCAAVAEAVRVFSEQADPRP</sequence>
<evidence type="ECO:0000313" key="3">
    <source>
        <dbReference type="Proteomes" id="UP000198727"/>
    </source>
</evidence>
<name>A0A1I5ZIN0_9PSEU</name>
<organism evidence="2 3">
    <name type="scientific">Amycolatopsis arida</name>
    <dbReference type="NCBI Taxonomy" id="587909"/>
    <lineage>
        <taxon>Bacteria</taxon>
        <taxon>Bacillati</taxon>
        <taxon>Actinomycetota</taxon>
        <taxon>Actinomycetes</taxon>
        <taxon>Pseudonocardiales</taxon>
        <taxon>Pseudonocardiaceae</taxon>
        <taxon>Amycolatopsis</taxon>
    </lineage>
</organism>
<dbReference type="AlphaFoldDB" id="A0A1I5ZIN0"/>